<dbReference type="Proteomes" id="UP000305401">
    <property type="component" value="Unassembled WGS sequence"/>
</dbReference>
<protein>
    <submittedName>
        <fullName evidence="1">Uncharacterized protein</fullName>
    </submittedName>
</protein>
<accession>A0AC61S658</accession>
<evidence type="ECO:0000313" key="1">
    <source>
        <dbReference type="EMBL" id="THG51768.1"/>
    </source>
</evidence>
<dbReference type="EMBL" id="SSTG01000054">
    <property type="protein sequence ID" value="THG51768.1"/>
    <property type="molecule type" value="Genomic_DNA"/>
</dbReference>
<name>A0AC61S658_9BACT</name>
<gene>
    <name evidence="1" type="ORF">E5990_05745</name>
</gene>
<organism evidence="1 2">
    <name type="scientific">Muribaculum caecicola</name>
    <dbReference type="NCBI Taxonomy" id="3038144"/>
    <lineage>
        <taxon>Bacteria</taxon>
        <taxon>Pseudomonadati</taxon>
        <taxon>Bacteroidota</taxon>
        <taxon>Bacteroidia</taxon>
        <taxon>Bacteroidales</taxon>
        <taxon>Muribaculaceae</taxon>
        <taxon>Muribaculum</taxon>
    </lineage>
</organism>
<evidence type="ECO:0000313" key="2">
    <source>
        <dbReference type="Proteomes" id="UP000305401"/>
    </source>
</evidence>
<keyword evidence="2" id="KW-1185">Reference proteome</keyword>
<comment type="caution">
    <text evidence="1">The sequence shown here is derived from an EMBL/GenBank/DDBJ whole genome shotgun (WGS) entry which is preliminary data.</text>
</comment>
<proteinExistence type="predicted"/>
<sequence>MDIKNDPKKLYTGMIALAVLLVIAILAIIFTTTSMSRKVQQATLQNEQLQLENEQLQLSNEYQTLNSEFAQYEDRAVLLANDSLVAKYAAAKTKVEKLLQELKSEKRKSAAQIKRLQDEIGTLKGILRHYVAQIDSLGRENASLRSENAEIKQRNQQLSTRVASETRKNEELSERMVLAEKLNITGLRLVGLKKNGKVEKNITKAKQLEVQFTIPQNNSTPVGEKVIYLRITSPEGQLLGNGGNFPFENGSLQSTARKTIEYAGEEISGITIYWDINTALNPGDYTVELFADNYRLASRKFTMKK</sequence>
<reference evidence="1" key="1">
    <citation type="submission" date="2019-04" db="EMBL/GenBank/DDBJ databases">
        <title>Microbes associate with the intestines of laboratory mice.</title>
        <authorList>
            <person name="Navarre W."/>
            <person name="Wong E."/>
            <person name="Huang K.C."/>
            <person name="Tropini C."/>
            <person name="Ng K."/>
            <person name="Yu B."/>
        </authorList>
    </citation>
    <scope>NUCLEOTIDE SEQUENCE</scope>
    <source>
        <strain evidence="1">NM86_A22</strain>
    </source>
</reference>